<dbReference type="AlphaFoldDB" id="A0A5B8LL54"/>
<feature type="region of interest" description="Disordered" evidence="3">
    <location>
        <begin position="1"/>
        <end position="38"/>
    </location>
</feature>
<evidence type="ECO:0000256" key="1">
    <source>
        <dbReference type="ARBA" id="ARBA00022741"/>
    </source>
</evidence>
<evidence type="ECO:0000313" key="6">
    <source>
        <dbReference type="Proteomes" id="UP000315673"/>
    </source>
</evidence>
<dbReference type="GO" id="GO:0016790">
    <property type="term" value="F:thiolester hydrolase activity"/>
    <property type="evidence" value="ECO:0007669"/>
    <property type="project" value="UniProtKB-ARBA"/>
</dbReference>
<keyword evidence="6" id="KW-1185">Reference proteome</keyword>
<feature type="compositionally biased region" description="Basic residues" evidence="3">
    <location>
        <begin position="8"/>
        <end position="20"/>
    </location>
</feature>
<dbReference type="EMBL" id="CP042306">
    <property type="protein sequence ID" value="QDZ08475.1"/>
    <property type="molecule type" value="Genomic_DNA"/>
</dbReference>
<dbReference type="NCBIfam" id="NF040713">
    <property type="entry name" value="ZapE"/>
    <property type="match status" value="1"/>
</dbReference>
<dbReference type="InterPro" id="IPR029069">
    <property type="entry name" value="HotDog_dom_sf"/>
</dbReference>
<keyword evidence="5" id="KW-0132">Cell division</keyword>
<gene>
    <name evidence="5" type="primary">zapE</name>
    <name evidence="5" type="ORF">FPZ24_14175</name>
</gene>
<dbReference type="GO" id="GO:0051301">
    <property type="term" value="P:cell division"/>
    <property type="evidence" value="ECO:0007669"/>
    <property type="project" value="UniProtKB-KW"/>
</dbReference>
<dbReference type="SUPFAM" id="SSF52540">
    <property type="entry name" value="P-loop containing nucleoside triphosphate hydrolases"/>
    <property type="match status" value="1"/>
</dbReference>
<dbReference type="SUPFAM" id="SSF54637">
    <property type="entry name" value="Thioesterase/thiol ester dehydrase-isomerase"/>
    <property type="match status" value="1"/>
</dbReference>
<sequence length="550" mass="61396">MRAPRASTRPRRSPRSRRWKPSGLSETPPAQPLFNYDDDPDAPGWKRWQFRDNTRFNAFLEPLQVRLEGNIARVRMMPRHEHSNMRDNVHGGALLGFMDVALFAASRAFGCLQAGGAVTLDLSAQFIGGGVIGEPLEARIELLRETSRMLFLRGLVVQENTPTIASFTGTLRKSSPPAVAPVTSVLAQYQALVAAGELRADPDQQAAAARLDRLQHELEAVPKRGSTLWRMLGKKPDAPRGVYLWGDVGRGKSMLMDLFFGCLNIGRKRRVHFGEFMLEVHQRIAEERKKEAGDPIAPVAEALADEARCLAFDEMMVTNSPDAMILSRLFTALIEHGVTVVTTSNRPPQDLYKNGLNREHFLPFIDLIETRLDVLPLNGPVDYRRDRLGQQETWLVPNGPEATKQLSAAFFRLTDYPPEDRDHVPAEDLTVQGRTLHVPKSLKGVAVFSFKKLCGEARGAADYLAIARRYHTVILVGIPKLGPENRNEAARFVSLIDALYEHKVKLLAAADAEPAQLYETGDGRFEFDRTVSRLEEMRSDDYLAQGHGAH</sequence>
<dbReference type="Gene3D" id="3.10.129.10">
    <property type="entry name" value="Hotdog Thioesterase"/>
    <property type="match status" value="1"/>
</dbReference>
<dbReference type="InterPro" id="IPR027417">
    <property type="entry name" value="P-loop_NTPase"/>
</dbReference>
<dbReference type="GO" id="GO:0005524">
    <property type="term" value="F:ATP binding"/>
    <property type="evidence" value="ECO:0007669"/>
    <property type="project" value="UniProtKB-KW"/>
</dbReference>
<dbReference type="CDD" id="cd03443">
    <property type="entry name" value="PaaI_thioesterase"/>
    <property type="match status" value="1"/>
</dbReference>
<keyword evidence="5" id="KW-0131">Cell cycle</keyword>
<dbReference type="InterPro" id="IPR005654">
    <property type="entry name" value="ATPase_AFG1-like"/>
</dbReference>
<keyword evidence="1" id="KW-0547">Nucleotide-binding</keyword>
<dbReference type="GO" id="GO:0005737">
    <property type="term" value="C:cytoplasm"/>
    <property type="evidence" value="ECO:0007669"/>
    <property type="project" value="TreeGrafter"/>
</dbReference>
<keyword evidence="2" id="KW-0067">ATP-binding</keyword>
<proteinExistence type="predicted"/>
<evidence type="ECO:0000256" key="2">
    <source>
        <dbReference type="ARBA" id="ARBA00022840"/>
    </source>
</evidence>
<evidence type="ECO:0000256" key="3">
    <source>
        <dbReference type="SAM" id="MobiDB-lite"/>
    </source>
</evidence>
<dbReference type="Gene3D" id="3.40.50.300">
    <property type="entry name" value="P-loop containing nucleotide triphosphate hydrolases"/>
    <property type="match status" value="1"/>
</dbReference>
<dbReference type="Pfam" id="PF03061">
    <property type="entry name" value="4HBT"/>
    <property type="match status" value="1"/>
</dbReference>
<evidence type="ECO:0000259" key="4">
    <source>
        <dbReference type="Pfam" id="PF03061"/>
    </source>
</evidence>
<dbReference type="PANTHER" id="PTHR12169">
    <property type="entry name" value="ATPASE N2B"/>
    <property type="match status" value="1"/>
</dbReference>
<reference evidence="5 6" key="1">
    <citation type="submission" date="2019-07" db="EMBL/GenBank/DDBJ databases">
        <title>Full genome sequence of Sphingomonas sp. 4R-6-7(HKS19).</title>
        <authorList>
            <person name="Im W.-T."/>
        </authorList>
    </citation>
    <scope>NUCLEOTIDE SEQUENCE [LARGE SCALE GENOMIC DNA]</scope>
    <source>
        <strain evidence="5 6">HKS19</strain>
    </source>
</reference>
<dbReference type="Proteomes" id="UP000315673">
    <property type="component" value="Chromosome"/>
</dbReference>
<dbReference type="OrthoDB" id="9774491at2"/>
<organism evidence="5 6">
    <name type="scientific">Sphingomonas panacisoli</name>
    <dbReference type="NCBI Taxonomy" id="1813879"/>
    <lineage>
        <taxon>Bacteria</taxon>
        <taxon>Pseudomonadati</taxon>
        <taxon>Pseudomonadota</taxon>
        <taxon>Alphaproteobacteria</taxon>
        <taxon>Sphingomonadales</taxon>
        <taxon>Sphingomonadaceae</taxon>
        <taxon>Sphingomonas</taxon>
    </lineage>
</organism>
<dbReference type="KEGG" id="spai:FPZ24_14175"/>
<dbReference type="PANTHER" id="PTHR12169:SF6">
    <property type="entry name" value="AFG1-LIKE ATPASE"/>
    <property type="match status" value="1"/>
</dbReference>
<accession>A0A5B8LL54</accession>
<dbReference type="InterPro" id="IPR006683">
    <property type="entry name" value="Thioestr_dom"/>
</dbReference>
<dbReference type="Pfam" id="PF03969">
    <property type="entry name" value="AFG1_ATPase"/>
    <property type="match status" value="1"/>
</dbReference>
<protein>
    <submittedName>
        <fullName evidence="5">Cell division protein ZapE</fullName>
    </submittedName>
</protein>
<name>A0A5B8LL54_9SPHN</name>
<dbReference type="GO" id="GO:0016887">
    <property type="term" value="F:ATP hydrolysis activity"/>
    <property type="evidence" value="ECO:0007669"/>
    <property type="project" value="InterPro"/>
</dbReference>
<evidence type="ECO:0000313" key="5">
    <source>
        <dbReference type="EMBL" id="QDZ08475.1"/>
    </source>
</evidence>
<feature type="domain" description="Thioesterase" evidence="4">
    <location>
        <begin position="88"/>
        <end position="163"/>
    </location>
</feature>